<dbReference type="NCBIfam" id="TIGR00401">
    <property type="entry name" value="msrA"/>
    <property type="match status" value="1"/>
</dbReference>
<dbReference type="Pfam" id="PF01625">
    <property type="entry name" value="PMSR"/>
    <property type="match status" value="1"/>
</dbReference>
<proteinExistence type="inferred from homology"/>
<dbReference type="GO" id="GO:0034599">
    <property type="term" value="P:cellular response to oxidative stress"/>
    <property type="evidence" value="ECO:0007669"/>
    <property type="project" value="TreeGrafter"/>
</dbReference>
<accession>A0A5N6QWZ9</accession>
<protein>
    <recommendedName>
        <fullName evidence="2">peptide-methionine (S)-S-oxide reductase</fullName>
        <ecNumber evidence="2">1.8.4.11</ecNumber>
    </recommendedName>
    <alternativeName>
        <fullName evidence="5">Peptide-methionine (S)-S-oxide reductase</fullName>
    </alternativeName>
    <alternativeName>
        <fullName evidence="4">Protein-methionine-S-oxide reductase</fullName>
    </alternativeName>
</protein>
<keyword evidence="3" id="KW-0560">Oxidoreductase</keyword>
<dbReference type="Proteomes" id="UP000327013">
    <property type="component" value="Chromosome 3"/>
</dbReference>
<dbReference type="GO" id="GO:0005737">
    <property type="term" value="C:cytoplasm"/>
    <property type="evidence" value="ECO:0007669"/>
    <property type="project" value="TreeGrafter"/>
</dbReference>
<evidence type="ECO:0000256" key="3">
    <source>
        <dbReference type="ARBA" id="ARBA00023002"/>
    </source>
</evidence>
<evidence type="ECO:0000256" key="2">
    <source>
        <dbReference type="ARBA" id="ARBA00012502"/>
    </source>
</evidence>
<evidence type="ECO:0000313" key="8">
    <source>
        <dbReference type="Proteomes" id="UP000327013"/>
    </source>
</evidence>
<name>A0A5N6QWZ9_9ROSI</name>
<dbReference type="InterPro" id="IPR050162">
    <property type="entry name" value="MsrA_MetSO_reductase"/>
</dbReference>
<keyword evidence="8" id="KW-1185">Reference proteome</keyword>
<dbReference type="EC" id="1.8.4.11" evidence="2"/>
<evidence type="ECO:0000259" key="6">
    <source>
        <dbReference type="Pfam" id="PF01625"/>
    </source>
</evidence>
<dbReference type="EMBL" id="CM017323">
    <property type="protein sequence ID" value="KAE8022067.1"/>
    <property type="molecule type" value="Genomic_DNA"/>
</dbReference>
<evidence type="ECO:0000256" key="1">
    <source>
        <dbReference type="ARBA" id="ARBA00005591"/>
    </source>
</evidence>
<gene>
    <name evidence="7" type="ORF">FH972_007901</name>
</gene>
<feature type="domain" description="Peptide methionine sulphoxide reductase MsrA" evidence="6">
    <location>
        <begin position="36"/>
        <end position="186"/>
    </location>
</feature>
<dbReference type="GO" id="GO:0008113">
    <property type="term" value="F:peptide-methionine (S)-S-oxide reductase activity"/>
    <property type="evidence" value="ECO:0007669"/>
    <property type="project" value="UniProtKB-EC"/>
</dbReference>
<evidence type="ECO:0000313" key="7">
    <source>
        <dbReference type="EMBL" id="KAE8022067.1"/>
    </source>
</evidence>
<organism evidence="7 8">
    <name type="scientific">Carpinus fangiana</name>
    <dbReference type="NCBI Taxonomy" id="176857"/>
    <lineage>
        <taxon>Eukaryota</taxon>
        <taxon>Viridiplantae</taxon>
        <taxon>Streptophyta</taxon>
        <taxon>Embryophyta</taxon>
        <taxon>Tracheophyta</taxon>
        <taxon>Spermatophyta</taxon>
        <taxon>Magnoliopsida</taxon>
        <taxon>eudicotyledons</taxon>
        <taxon>Gunneridae</taxon>
        <taxon>Pentapetalae</taxon>
        <taxon>rosids</taxon>
        <taxon>fabids</taxon>
        <taxon>Fagales</taxon>
        <taxon>Betulaceae</taxon>
        <taxon>Carpinus</taxon>
    </lineage>
</organism>
<evidence type="ECO:0000256" key="4">
    <source>
        <dbReference type="ARBA" id="ARBA00030273"/>
    </source>
</evidence>
<dbReference type="Gene3D" id="3.30.1060.10">
    <property type="entry name" value="Peptide methionine sulphoxide reductase MsrA"/>
    <property type="match status" value="1"/>
</dbReference>
<comment type="similarity">
    <text evidence="1">Belongs to the MsrA Met sulfoxide reductase family.</text>
</comment>
<dbReference type="PANTHER" id="PTHR42799:SF26">
    <property type="entry name" value="PEPTIDE-METHIONINE (S)-S-OXIDE REDUCTASE"/>
    <property type="match status" value="1"/>
</dbReference>
<dbReference type="SUPFAM" id="SSF55068">
    <property type="entry name" value="Peptide methionine sulfoxide reductase"/>
    <property type="match status" value="1"/>
</dbReference>
<dbReference type="InterPro" id="IPR036509">
    <property type="entry name" value="Met_Sox_Rdtase_MsrA_sf"/>
</dbReference>
<dbReference type="InterPro" id="IPR002569">
    <property type="entry name" value="Met_Sox_Rdtase_MsrA_dom"/>
</dbReference>
<evidence type="ECO:0000256" key="5">
    <source>
        <dbReference type="ARBA" id="ARBA00030643"/>
    </source>
</evidence>
<dbReference type="PANTHER" id="PTHR42799">
    <property type="entry name" value="MITOCHONDRIAL PEPTIDE METHIONINE SULFOXIDE REDUCTASE"/>
    <property type="match status" value="1"/>
</dbReference>
<dbReference type="HAMAP" id="MF_01401">
    <property type="entry name" value="MsrA"/>
    <property type="match status" value="1"/>
</dbReference>
<sequence>MLSLKNMYKLLPQISDSPMISETTTNDTIPPEFLTEAVFAGGSFWGLEAAFGRIEGVVKTATGYCGGTLRKPSYREVCEGLTGHTEAVKVIYDRRRIPYKFVCDIFWESHDPTNKDYLSFGLNTHQRSAIFYSNEKERKEAQESKIRRQMKLNKRIVTKITPSDTDFFVAENQHQKHYLQKKYRVCESLGLRSTDQFVESNIACKLNGILGMEAHLIIDELTIFLQTQEMPMQTKLACEEMIEELSKIKVEKTQIL</sequence>
<dbReference type="AlphaFoldDB" id="A0A5N6QWZ9"/>
<reference evidence="7 8" key="1">
    <citation type="submission" date="2019-06" db="EMBL/GenBank/DDBJ databases">
        <title>A chromosomal-level reference genome of Carpinus fangiana (Coryloideae, Betulaceae).</title>
        <authorList>
            <person name="Yang X."/>
            <person name="Wang Z."/>
            <person name="Zhang L."/>
            <person name="Hao G."/>
            <person name="Liu J."/>
            <person name="Yang Y."/>
        </authorList>
    </citation>
    <scope>NUCLEOTIDE SEQUENCE [LARGE SCALE GENOMIC DNA]</scope>
    <source>
        <strain evidence="7">Cfa_2016G</strain>
        <tissue evidence="7">Leaf</tissue>
    </source>
</reference>
<dbReference type="OrthoDB" id="77405at2759"/>